<keyword evidence="1" id="KW-0472">Membrane</keyword>
<keyword evidence="1" id="KW-1133">Transmembrane helix</keyword>
<evidence type="ECO:0000259" key="2">
    <source>
        <dbReference type="Pfam" id="PF20152"/>
    </source>
</evidence>
<dbReference type="Pfam" id="PF20152">
    <property type="entry name" value="DUF6534"/>
    <property type="match status" value="1"/>
</dbReference>
<protein>
    <recommendedName>
        <fullName evidence="2">DUF6534 domain-containing protein</fullName>
    </recommendedName>
</protein>
<dbReference type="EMBL" id="JARIHO010000091">
    <property type="protein sequence ID" value="KAJ7306814.1"/>
    <property type="molecule type" value="Genomic_DNA"/>
</dbReference>
<keyword evidence="4" id="KW-1185">Reference proteome</keyword>
<feature type="transmembrane region" description="Helical" evidence="1">
    <location>
        <begin position="146"/>
        <end position="171"/>
    </location>
</feature>
<proteinExistence type="predicted"/>
<dbReference type="InterPro" id="IPR045339">
    <property type="entry name" value="DUF6534"/>
</dbReference>
<comment type="caution">
    <text evidence="3">The sequence shown here is derived from an EMBL/GenBank/DDBJ whole genome shotgun (WGS) entry which is preliminary data.</text>
</comment>
<dbReference type="PANTHER" id="PTHR40465:SF1">
    <property type="entry name" value="DUF6534 DOMAIN-CONTAINING PROTEIN"/>
    <property type="match status" value="1"/>
</dbReference>
<gene>
    <name evidence="3" type="ORF">DFH08DRAFT_901815</name>
</gene>
<reference evidence="3" key="1">
    <citation type="submission" date="2023-03" db="EMBL/GenBank/DDBJ databases">
        <title>Massive genome expansion in bonnet fungi (Mycena s.s.) driven by repeated elements and novel gene families across ecological guilds.</title>
        <authorList>
            <consortium name="Lawrence Berkeley National Laboratory"/>
            <person name="Harder C.B."/>
            <person name="Miyauchi S."/>
            <person name="Viragh M."/>
            <person name="Kuo A."/>
            <person name="Thoen E."/>
            <person name="Andreopoulos B."/>
            <person name="Lu D."/>
            <person name="Skrede I."/>
            <person name="Drula E."/>
            <person name="Henrissat B."/>
            <person name="Morin E."/>
            <person name="Kohler A."/>
            <person name="Barry K."/>
            <person name="LaButti K."/>
            <person name="Morin E."/>
            <person name="Salamov A."/>
            <person name="Lipzen A."/>
            <person name="Mereny Z."/>
            <person name="Hegedus B."/>
            <person name="Baldrian P."/>
            <person name="Stursova M."/>
            <person name="Weitz H."/>
            <person name="Taylor A."/>
            <person name="Grigoriev I.V."/>
            <person name="Nagy L.G."/>
            <person name="Martin F."/>
            <person name="Kauserud H."/>
        </authorList>
    </citation>
    <scope>NUCLEOTIDE SEQUENCE</scope>
    <source>
        <strain evidence="3">CBHHK002</strain>
    </source>
</reference>
<feature type="transmembrane region" description="Helical" evidence="1">
    <location>
        <begin position="75"/>
        <end position="94"/>
    </location>
</feature>
<dbReference type="AlphaFoldDB" id="A0AAD6Z3T9"/>
<evidence type="ECO:0000256" key="1">
    <source>
        <dbReference type="SAM" id="Phobius"/>
    </source>
</evidence>
<accession>A0AAD6Z3T9</accession>
<name>A0AAD6Z3T9_9AGAR</name>
<dbReference type="Proteomes" id="UP001218218">
    <property type="component" value="Unassembled WGS sequence"/>
</dbReference>
<sequence>HLLEMNLALRHTAPYMDPAASFNPHTTIGAFLIGVLVSYVLVGVATTQTYIYYGRFPDDSPRLKALVCLVLRNKVCEIIHGLCLGHGLYVYTIIDYWHPDRIFGGPSPRSIDTAVFFCGLISACVQAFFGFRIYAFSRKLYIPILIWTMASLRLLAGFGSFISGLLMASLADHNRHWLWLSEFAWSISTATDLTIAGTLVFHLHQQRKKVNKSSRSAALVDKVILWTMETGALTSLTSIVALTCFVTMRHNLIFLAFFALEAQTDGTICSLNSRETLREMNQREISLKFSLPAMSTTPVNFLLAFRTTGVTNITCDCRRLAVVHEDECPK</sequence>
<evidence type="ECO:0000313" key="3">
    <source>
        <dbReference type="EMBL" id="KAJ7306814.1"/>
    </source>
</evidence>
<feature type="transmembrane region" description="Helical" evidence="1">
    <location>
        <begin position="114"/>
        <end position="134"/>
    </location>
</feature>
<feature type="transmembrane region" description="Helical" evidence="1">
    <location>
        <begin position="223"/>
        <end position="248"/>
    </location>
</feature>
<evidence type="ECO:0000313" key="4">
    <source>
        <dbReference type="Proteomes" id="UP001218218"/>
    </source>
</evidence>
<organism evidence="3 4">
    <name type="scientific">Mycena albidolilacea</name>
    <dbReference type="NCBI Taxonomy" id="1033008"/>
    <lineage>
        <taxon>Eukaryota</taxon>
        <taxon>Fungi</taxon>
        <taxon>Dikarya</taxon>
        <taxon>Basidiomycota</taxon>
        <taxon>Agaricomycotina</taxon>
        <taxon>Agaricomycetes</taxon>
        <taxon>Agaricomycetidae</taxon>
        <taxon>Agaricales</taxon>
        <taxon>Marasmiineae</taxon>
        <taxon>Mycenaceae</taxon>
        <taxon>Mycena</taxon>
    </lineage>
</organism>
<dbReference type="PANTHER" id="PTHR40465">
    <property type="entry name" value="CHROMOSOME 1, WHOLE GENOME SHOTGUN SEQUENCE"/>
    <property type="match status" value="1"/>
</dbReference>
<feature type="domain" description="DUF6534" evidence="2">
    <location>
        <begin position="188"/>
        <end position="275"/>
    </location>
</feature>
<keyword evidence="1" id="KW-0812">Transmembrane</keyword>
<feature type="transmembrane region" description="Helical" evidence="1">
    <location>
        <begin position="183"/>
        <end position="203"/>
    </location>
</feature>
<feature type="non-terminal residue" evidence="3">
    <location>
        <position position="330"/>
    </location>
</feature>
<feature type="transmembrane region" description="Helical" evidence="1">
    <location>
        <begin position="28"/>
        <end position="54"/>
    </location>
</feature>